<reference evidence="3" key="1">
    <citation type="journal article" date="2011" name="MBio">
        <title>Novel metabolic attributes of the genus Cyanothece, comprising a group of unicellular nitrogen-fixing Cyanobacteria.</title>
        <authorList>
            <person name="Bandyopadhyay A."/>
            <person name="Elvitigala T."/>
            <person name="Welsh E."/>
            <person name="Stockel J."/>
            <person name="Liberton M."/>
            <person name="Min H."/>
            <person name="Sherman L.A."/>
            <person name="Pakrasi H.B."/>
        </authorList>
    </citation>
    <scope>NUCLEOTIDE SEQUENCE [LARGE SCALE GENOMIC DNA]</scope>
    <source>
        <strain evidence="3">PCC 7822</strain>
    </source>
</reference>
<feature type="compositionally biased region" description="Basic and acidic residues" evidence="1">
    <location>
        <begin position="59"/>
        <end position="78"/>
    </location>
</feature>
<evidence type="ECO:0000256" key="1">
    <source>
        <dbReference type="SAM" id="MobiDB-lite"/>
    </source>
</evidence>
<accession>E0UH91</accession>
<evidence type="ECO:0000313" key="2">
    <source>
        <dbReference type="EMBL" id="ADN16805.1"/>
    </source>
</evidence>
<gene>
    <name evidence="2" type="ordered locus">Cyan7822_4914</name>
</gene>
<dbReference type="RefSeq" id="WP_013324843.1">
    <property type="nucleotide sequence ID" value="NC_014501.1"/>
</dbReference>
<dbReference type="Proteomes" id="UP000008206">
    <property type="component" value="Chromosome"/>
</dbReference>
<evidence type="ECO:0000313" key="3">
    <source>
        <dbReference type="Proteomes" id="UP000008206"/>
    </source>
</evidence>
<proteinExistence type="predicted"/>
<protein>
    <submittedName>
        <fullName evidence="2">Uncharacterized protein</fullName>
    </submittedName>
</protein>
<dbReference type="AlphaFoldDB" id="E0UH91"/>
<name>E0UH91_GLOV7</name>
<dbReference type="HOGENOM" id="CLU_2195310_0_0_3"/>
<sequence length="125" mass="13943">MSLGSKINWRRILVVFLVQVAVLLGLNFGIGYPNQALAQSVNAESVATPSGLLDEAEVEAAKEKRREAQAQRSEEAAKKRTRKYAKGDLKDKLNLDEPLPKSTQKFIKQIQGEEDINNQTHPQDN</sequence>
<dbReference type="eggNOG" id="ENOG502ZTHZ">
    <property type="taxonomic scope" value="Bacteria"/>
</dbReference>
<keyword evidence="3" id="KW-1185">Reference proteome</keyword>
<dbReference type="OrthoDB" id="583110at2"/>
<feature type="compositionally biased region" description="Basic and acidic residues" evidence="1">
    <location>
        <begin position="85"/>
        <end position="99"/>
    </location>
</feature>
<dbReference type="EMBL" id="CP002198">
    <property type="protein sequence ID" value="ADN16805.1"/>
    <property type="molecule type" value="Genomic_DNA"/>
</dbReference>
<organism evidence="2 3">
    <name type="scientific">Gloeothece verrucosa (strain PCC 7822)</name>
    <name type="common">Cyanothece sp. (strain PCC 7822)</name>
    <dbReference type="NCBI Taxonomy" id="497965"/>
    <lineage>
        <taxon>Bacteria</taxon>
        <taxon>Bacillati</taxon>
        <taxon>Cyanobacteriota</taxon>
        <taxon>Cyanophyceae</taxon>
        <taxon>Oscillatoriophycideae</taxon>
        <taxon>Chroococcales</taxon>
        <taxon>Aphanothecaceae</taxon>
        <taxon>Gloeothece</taxon>
        <taxon>Gloeothece verrucosa</taxon>
    </lineage>
</organism>
<dbReference type="STRING" id="497965.Cyan7822_4914"/>
<dbReference type="KEGG" id="cyj:Cyan7822_4914"/>
<feature type="region of interest" description="Disordered" evidence="1">
    <location>
        <begin position="57"/>
        <end position="125"/>
    </location>
</feature>